<dbReference type="Proteomes" id="UP001233271">
    <property type="component" value="Chromosome 5"/>
</dbReference>
<reference evidence="2" key="1">
    <citation type="journal article" date="2023" name="BMC Genomics">
        <title>Chromosome-level genome assemblies of Cutaneotrichosporon spp. (Trichosporonales, Basidiomycota) reveal imbalanced evolution between nucleotide sequences and chromosome synteny.</title>
        <authorList>
            <person name="Kobayashi Y."/>
            <person name="Kayamori A."/>
            <person name="Aoki K."/>
            <person name="Shiwa Y."/>
            <person name="Matsutani M."/>
            <person name="Fujita N."/>
            <person name="Sugita T."/>
            <person name="Iwasaki W."/>
            <person name="Tanaka N."/>
            <person name="Takashima M."/>
        </authorList>
    </citation>
    <scope>NUCLEOTIDE SEQUENCE</scope>
    <source>
        <strain evidence="2">HIS019</strain>
    </source>
</reference>
<feature type="region of interest" description="Disordered" evidence="1">
    <location>
        <begin position="258"/>
        <end position="314"/>
    </location>
</feature>
<feature type="compositionally biased region" description="Low complexity" evidence="1">
    <location>
        <begin position="265"/>
        <end position="277"/>
    </location>
</feature>
<dbReference type="AlphaFoldDB" id="A0AA48L624"/>
<proteinExistence type="predicted"/>
<feature type="region of interest" description="Disordered" evidence="1">
    <location>
        <begin position="200"/>
        <end position="245"/>
    </location>
</feature>
<evidence type="ECO:0000256" key="1">
    <source>
        <dbReference type="SAM" id="MobiDB-lite"/>
    </source>
</evidence>
<name>A0AA48L624_9TREE</name>
<dbReference type="EMBL" id="AP028216">
    <property type="protein sequence ID" value="BEI92590.1"/>
    <property type="molecule type" value="Genomic_DNA"/>
</dbReference>
<feature type="region of interest" description="Disordered" evidence="1">
    <location>
        <begin position="66"/>
        <end position="105"/>
    </location>
</feature>
<dbReference type="RefSeq" id="XP_060457855.1">
    <property type="nucleotide sequence ID" value="XM_060601353.1"/>
</dbReference>
<feature type="region of interest" description="Disordered" evidence="1">
    <location>
        <begin position="1"/>
        <end position="38"/>
    </location>
</feature>
<sequence length="314" mass="33024">MSLQPHPTDDVSSVSSVPSSRNSGSGPSSITVSSTGTVPPPFPLTLGLDFFEYRRACFLAGAPLPVVSSSSTTSSSSSSSSANYNPPPTYHLPPPPPPAMSVPYAPPPTSAVGRLESLLVDFSGPCDELRDPAAVAWHGGIGNVHRNLTGSKRLAKGLRLGLVIRILRAGWVKDGTWPCEEGMPVDPPSSPEMGPVREIKYPPPHENRRPHKVNDSTIRGPRRPTVHDAVSSSLSLSPTKEKSTFGSRLAALTSSFLNGGNGERSSSSSSWPIGPSSAILGGTDSPMPASPLMSEGPSARQVAPMPVRRRLERT</sequence>
<organism evidence="2 3">
    <name type="scientific">Cutaneotrichosporon cavernicola</name>
    <dbReference type="NCBI Taxonomy" id="279322"/>
    <lineage>
        <taxon>Eukaryota</taxon>
        <taxon>Fungi</taxon>
        <taxon>Dikarya</taxon>
        <taxon>Basidiomycota</taxon>
        <taxon>Agaricomycotina</taxon>
        <taxon>Tremellomycetes</taxon>
        <taxon>Trichosporonales</taxon>
        <taxon>Trichosporonaceae</taxon>
        <taxon>Cutaneotrichosporon</taxon>
    </lineage>
</organism>
<keyword evidence="3" id="KW-1185">Reference proteome</keyword>
<evidence type="ECO:0000313" key="2">
    <source>
        <dbReference type="EMBL" id="BEI92590.1"/>
    </source>
</evidence>
<feature type="compositionally biased region" description="Low complexity" evidence="1">
    <location>
        <begin position="11"/>
        <end position="37"/>
    </location>
</feature>
<feature type="compositionally biased region" description="Low complexity" evidence="1">
    <location>
        <begin position="68"/>
        <end position="81"/>
    </location>
</feature>
<feature type="compositionally biased region" description="Pro residues" evidence="1">
    <location>
        <begin position="85"/>
        <end position="105"/>
    </location>
</feature>
<gene>
    <name evidence="2" type="ORF">CcaverHIS019_0502180</name>
</gene>
<evidence type="ECO:0000313" key="3">
    <source>
        <dbReference type="Proteomes" id="UP001233271"/>
    </source>
</evidence>
<dbReference type="GeneID" id="85496460"/>
<accession>A0AA48L624</accession>
<dbReference type="KEGG" id="ccac:CcaHIS019_0502180"/>
<protein>
    <submittedName>
        <fullName evidence="2">Uncharacterized protein</fullName>
    </submittedName>
</protein>